<dbReference type="PANTHER" id="PTHR43792">
    <property type="entry name" value="GNAT FAMILY, PUTATIVE (AFU_ORTHOLOGUE AFUA_3G00765)-RELATED-RELATED"/>
    <property type="match status" value="1"/>
</dbReference>
<dbReference type="Gene3D" id="3.40.630.30">
    <property type="match status" value="1"/>
</dbReference>
<feature type="domain" description="N-acetyltransferase" evidence="1">
    <location>
        <begin position="24"/>
        <end position="192"/>
    </location>
</feature>
<dbReference type="AlphaFoldDB" id="A0A0H2KHK1"/>
<reference evidence="2 3" key="1">
    <citation type="submission" date="2014-05" db="EMBL/GenBank/DDBJ databases">
        <title>Cellulosimicrobium funkei U11 genome.</title>
        <authorList>
            <person name="Hu C."/>
            <person name="Gong Y."/>
            <person name="Wan W."/>
            <person name="Jiang M."/>
        </authorList>
    </citation>
    <scope>NUCLEOTIDE SEQUENCE [LARGE SCALE GENOMIC DNA]</scope>
    <source>
        <strain evidence="2 3">U11</strain>
    </source>
</reference>
<dbReference type="PANTHER" id="PTHR43792:SF1">
    <property type="entry name" value="N-ACETYLTRANSFERASE DOMAIN-CONTAINING PROTEIN"/>
    <property type="match status" value="1"/>
</dbReference>
<sequence length="198" mass="22340">MADTTDVRPDALDRVAWPVTTPRLVLRRARPEDADSLFAYRSLPAVDRWLTQRFTAAEEWREHHADPGRLATTLVVEHDGEVVGDLYLAVRDGWGQRDVVDRPRPDEAEIGWALSPSQQGRGYATEAVRGLLRVCFEDLGLRRVVANAFLANEPSWRLMERVGMRREGVGVRDSLHRDLGWVDGVTYALLADERRAGA</sequence>
<dbReference type="InterPro" id="IPR016181">
    <property type="entry name" value="Acyl_CoA_acyltransferase"/>
</dbReference>
<dbReference type="InterPro" id="IPR000182">
    <property type="entry name" value="GNAT_dom"/>
</dbReference>
<dbReference type="EMBL" id="JNBQ01000046">
    <property type="protein sequence ID" value="KLN33115.1"/>
    <property type="molecule type" value="Genomic_DNA"/>
</dbReference>
<evidence type="ECO:0000313" key="3">
    <source>
        <dbReference type="Proteomes" id="UP000035265"/>
    </source>
</evidence>
<comment type="caution">
    <text evidence="2">The sequence shown here is derived from an EMBL/GenBank/DDBJ whole genome shotgun (WGS) entry which is preliminary data.</text>
</comment>
<dbReference type="GO" id="GO:0016747">
    <property type="term" value="F:acyltransferase activity, transferring groups other than amino-acyl groups"/>
    <property type="evidence" value="ECO:0007669"/>
    <property type="project" value="InterPro"/>
</dbReference>
<evidence type="ECO:0000313" key="2">
    <source>
        <dbReference type="EMBL" id="KLN33115.1"/>
    </source>
</evidence>
<organism evidence="2 3">
    <name type="scientific">Cellulosimicrobium funkei</name>
    <dbReference type="NCBI Taxonomy" id="264251"/>
    <lineage>
        <taxon>Bacteria</taxon>
        <taxon>Bacillati</taxon>
        <taxon>Actinomycetota</taxon>
        <taxon>Actinomycetes</taxon>
        <taxon>Micrococcales</taxon>
        <taxon>Promicromonosporaceae</taxon>
        <taxon>Cellulosimicrobium</taxon>
    </lineage>
</organism>
<name>A0A0H2KHK1_9MICO</name>
<dbReference type="RefSeq" id="WP_047234486.1">
    <property type="nucleotide sequence ID" value="NZ_JNBQ01000046.1"/>
</dbReference>
<dbReference type="PROSITE" id="PS51186">
    <property type="entry name" value="GNAT"/>
    <property type="match status" value="1"/>
</dbReference>
<gene>
    <name evidence="2" type="ORF">FB00_19435</name>
</gene>
<dbReference type="Proteomes" id="UP000035265">
    <property type="component" value="Unassembled WGS sequence"/>
</dbReference>
<dbReference type="SUPFAM" id="SSF55729">
    <property type="entry name" value="Acyl-CoA N-acyltransferases (Nat)"/>
    <property type="match status" value="1"/>
</dbReference>
<dbReference type="Pfam" id="PF13302">
    <property type="entry name" value="Acetyltransf_3"/>
    <property type="match status" value="1"/>
</dbReference>
<keyword evidence="2" id="KW-0808">Transferase</keyword>
<evidence type="ECO:0000259" key="1">
    <source>
        <dbReference type="PROSITE" id="PS51186"/>
    </source>
</evidence>
<dbReference type="STRING" id="264251.FB00_19435"/>
<proteinExistence type="predicted"/>
<accession>A0A0H2KHK1</accession>
<protein>
    <submittedName>
        <fullName evidence="2">GCN5 family acetyltransferase</fullName>
    </submittedName>
</protein>
<dbReference type="InterPro" id="IPR051531">
    <property type="entry name" value="N-acetyltransferase"/>
</dbReference>
<dbReference type="CDD" id="cd04301">
    <property type="entry name" value="NAT_SF"/>
    <property type="match status" value="1"/>
</dbReference>
<keyword evidence="3" id="KW-1185">Reference proteome</keyword>